<evidence type="ECO:0000313" key="4">
    <source>
        <dbReference type="Proteomes" id="UP001642406"/>
    </source>
</evidence>
<name>A0ABP0BEW7_9PEZI</name>
<dbReference type="PANTHER" id="PTHR46411:SF2">
    <property type="entry name" value="AAA+ ATPASE DOMAIN-CONTAINING PROTEIN"/>
    <property type="match status" value="1"/>
</dbReference>
<dbReference type="Pfam" id="PF23232">
    <property type="entry name" value="AAA_lid_13"/>
    <property type="match status" value="1"/>
</dbReference>
<evidence type="ECO:0000256" key="1">
    <source>
        <dbReference type="SAM" id="MobiDB-lite"/>
    </source>
</evidence>
<accession>A0ABP0BEW7</accession>
<organism evidence="3 4">
    <name type="scientific">Sporothrix bragantina</name>
    <dbReference type="NCBI Taxonomy" id="671064"/>
    <lineage>
        <taxon>Eukaryota</taxon>
        <taxon>Fungi</taxon>
        <taxon>Dikarya</taxon>
        <taxon>Ascomycota</taxon>
        <taxon>Pezizomycotina</taxon>
        <taxon>Sordariomycetes</taxon>
        <taxon>Sordariomycetidae</taxon>
        <taxon>Ophiostomatales</taxon>
        <taxon>Ophiostomataceae</taxon>
        <taxon>Sporothrix</taxon>
    </lineage>
</organism>
<dbReference type="InterPro" id="IPR056599">
    <property type="entry name" value="AAA_lid_fung"/>
</dbReference>
<dbReference type="PANTHER" id="PTHR46411">
    <property type="entry name" value="FAMILY ATPASE, PUTATIVE-RELATED"/>
    <property type="match status" value="1"/>
</dbReference>
<proteinExistence type="predicted"/>
<feature type="compositionally biased region" description="Low complexity" evidence="1">
    <location>
        <begin position="304"/>
        <end position="348"/>
    </location>
</feature>
<dbReference type="SUPFAM" id="SSF52540">
    <property type="entry name" value="P-loop containing nucleoside triphosphate hydrolases"/>
    <property type="match status" value="1"/>
</dbReference>
<keyword evidence="4" id="KW-1185">Reference proteome</keyword>
<evidence type="ECO:0000259" key="2">
    <source>
        <dbReference type="Pfam" id="PF23232"/>
    </source>
</evidence>
<reference evidence="3 4" key="1">
    <citation type="submission" date="2024-01" db="EMBL/GenBank/DDBJ databases">
        <authorList>
            <person name="Allen C."/>
            <person name="Tagirdzhanova G."/>
        </authorList>
    </citation>
    <scope>NUCLEOTIDE SEQUENCE [LARGE SCALE GENOMIC DNA]</scope>
</reference>
<feature type="region of interest" description="Disordered" evidence="1">
    <location>
        <begin position="260"/>
        <end position="378"/>
    </location>
</feature>
<evidence type="ECO:0000313" key="3">
    <source>
        <dbReference type="EMBL" id="CAK7218051.1"/>
    </source>
</evidence>
<sequence>MTSIQYDSDDDGIGGAGKLAFSSLVIPHGHKRMIQSLVSQHFRNKVAEKQQRTRVDIVQGKEGVAEMFKKPLLQMTCGMAKFLSACSQFLEYYTGILFLTTNRIGDIDEAFTSRIHMILYYPHLDELTTVKICRLNLDMIQERFRIDRREIKIDKDEIEEHIRKYWRSHDHARWNGRQVRNACQTALALAEYDAQPPDKKLDLAVQADSKVHLMVDHVQRVSQAYLEFHNYLKDVYGTTTNTRAKELGLRAMEMLGEESLEGATSLRPGRARQRGRGRYSGADLNPLDGFRLPTTAQASDKQHPQSQYQQPQYQHSQLPQQPYQYQQQPQQQSLYPQQYQQPPSGSQPAMYQPHGQFVPTSHASMSMHGQPPTGSSATTVASFATDASFVSAAGSMQLAYDPVTIWSTDAVLPVLRS</sequence>
<feature type="domain" description="AAA+ ATPase lid" evidence="2">
    <location>
        <begin position="156"/>
        <end position="237"/>
    </location>
</feature>
<comment type="caution">
    <text evidence="3">The sequence shown here is derived from an EMBL/GenBank/DDBJ whole genome shotgun (WGS) entry which is preliminary data.</text>
</comment>
<dbReference type="InterPro" id="IPR027417">
    <property type="entry name" value="P-loop_NTPase"/>
</dbReference>
<gene>
    <name evidence="3" type="ORF">SBRCBS47491_003375</name>
</gene>
<dbReference type="EMBL" id="CAWUHC010000022">
    <property type="protein sequence ID" value="CAK7218051.1"/>
    <property type="molecule type" value="Genomic_DNA"/>
</dbReference>
<protein>
    <recommendedName>
        <fullName evidence="2">AAA+ ATPase lid domain-containing protein</fullName>
    </recommendedName>
</protein>
<dbReference type="Proteomes" id="UP001642406">
    <property type="component" value="Unassembled WGS sequence"/>
</dbReference>